<proteinExistence type="predicted"/>
<sequence length="167" mass="19582">MKWTPKISRKCHRTCANKMSWIDTSVDRRPEGEVYTRPNHHPNPTKLAAVETSRTWRKLRKCITHRRASQPAPARTRPTRPAESRAVLNQRPRPGPVAEGRLAPSDDAAETNPRRRWAFRNGSASCDRARDDRRRPQRHEWQRRQRQPGQLRQRPLRPSPPKEVRST</sequence>
<dbReference type="EMBL" id="HBUE01111231">
    <property type="protein sequence ID" value="CAG6488952.1"/>
    <property type="molecule type" value="Transcribed_RNA"/>
</dbReference>
<organism evidence="2">
    <name type="scientific">Culex pipiens</name>
    <name type="common">House mosquito</name>
    <dbReference type="NCBI Taxonomy" id="7175"/>
    <lineage>
        <taxon>Eukaryota</taxon>
        <taxon>Metazoa</taxon>
        <taxon>Ecdysozoa</taxon>
        <taxon>Arthropoda</taxon>
        <taxon>Hexapoda</taxon>
        <taxon>Insecta</taxon>
        <taxon>Pterygota</taxon>
        <taxon>Neoptera</taxon>
        <taxon>Endopterygota</taxon>
        <taxon>Diptera</taxon>
        <taxon>Nematocera</taxon>
        <taxon>Culicoidea</taxon>
        <taxon>Culicidae</taxon>
        <taxon>Culicinae</taxon>
        <taxon>Culicini</taxon>
        <taxon>Culex</taxon>
        <taxon>Culex</taxon>
    </lineage>
</organism>
<feature type="region of interest" description="Disordered" evidence="1">
    <location>
        <begin position="62"/>
        <end position="167"/>
    </location>
</feature>
<accession>A0A8D8FXP0</accession>
<protein>
    <submittedName>
        <fullName evidence="2">(northern house mosquito) hypothetical protein</fullName>
    </submittedName>
</protein>
<feature type="compositionally biased region" description="Low complexity" evidence="1">
    <location>
        <begin position="69"/>
        <end position="86"/>
    </location>
</feature>
<feature type="compositionally biased region" description="Basic and acidic residues" evidence="1">
    <location>
        <begin position="127"/>
        <end position="143"/>
    </location>
</feature>
<evidence type="ECO:0000256" key="1">
    <source>
        <dbReference type="SAM" id="MobiDB-lite"/>
    </source>
</evidence>
<name>A0A8D8FXP0_CULPI</name>
<evidence type="ECO:0000313" key="2">
    <source>
        <dbReference type="EMBL" id="CAG6488952.1"/>
    </source>
</evidence>
<reference evidence="2" key="1">
    <citation type="submission" date="2021-05" db="EMBL/GenBank/DDBJ databases">
        <authorList>
            <person name="Alioto T."/>
            <person name="Alioto T."/>
            <person name="Gomez Garrido J."/>
        </authorList>
    </citation>
    <scope>NUCLEOTIDE SEQUENCE</scope>
</reference>
<dbReference type="AlphaFoldDB" id="A0A8D8FXP0"/>